<sequence length="23" mass="2890">MSYMYYSVLRERTHHVVLLKKVH</sequence>
<dbReference type="EMBL" id="GBXM01000620">
    <property type="protein sequence ID" value="JAI07958.1"/>
    <property type="molecule type" value="Transcribed_RNA"/>
</dbReference>
<name>A0A0E9XZ03_ANGAN</name>
<reference evidence="1" key="1">
    <citation type="submission" date="2014-11" db="EMBL/GenBank/DDBJ databases">
        <authorList>
            <person name="Amaro Gonzalez C."/>
        </authorList>
    </citation>
    <scope>NUCLEOTIDE SEQUENCE</scope>
</reference>
<dbReference type="AlphaFoldDB" id="A0A0E9XZ03"/>
<reference evidence="1" key="2">
    <citation type="journal article" date="2015" name="Fish Shellfish Immunol.">
        <title>Early steps in the European eel (Anguilla anguilla)-Vibrio vulnificus interaction in the gills: Role of the RtxA13 toxin.</title>
        <authorList>
            <person name="Callol A."/>
            <person name="Pajuelo D."/>
            <person name="Ebbesson L."/>
            <person name="Teles M."/>
            <person name="MacKenzie S."/>
            <person name="Amaro C."/>
        </authorList>
    </citation>
    <scope>NUCLEOTIDE SEQUENCE</scope>
</reference>
<accession>A0A0E9XZ03</accession>
<evidence type="ECO:0000313" key="1">
    <source>
        <dbReference type="EMBL" id="JAI07958.1"/>
    </source>
</evidence>
<organism evidence="1">
    <name type="scientific">Anguilla anguilla</name>
    <name type="common">European freshwater eel</name>
    <name type="synonym">Muraena anguilla</name>
    <dbReference type="NCBI Taxonomy" id="7936"/>
    <lineage>
        <taxon>Eukaryota</taxon>
        <taxon>Metazoa</taxon>
        <taxon>Chordata</taxon>
        <taxon>Craniata</taxon>
        <taxon>Vertebrata</taxon>
        <taxon>Euteleostomi</taxon>
        <taxon>Actinopterygii</taxon>
        <taxon>Neopterygii</taxon>
        <taxon>Teleostei</taxon>
        <taxon>Anguilliformes</taxon>
        <taxon>Anguillidae</taxon>
        <taxon>Anguilla</taxon>
    </lineage>
</organism>
<protein>
    <submittedName>
        <fullName evidence="1">Uncharacterized protein</fullName>
    </submittedName>
</protein>
<proteinExistence type="predicted"/>